<evidence type="ECO:0000256" key="4">
    <source>
        <dbReference type="ARBA" id="ARBA00023136"/>
    </source>
</evidence>
<feature type="non-terminal residue" evidence="8">
    <location>
        <position position="1"/>
    </location>
</feature>
<feature type="transmembrane region" description="Helical" evidence="5">
    <location>
        <begin position="292"/>
        <end position="313"/>
    </location>
</feature>
<dbReference type="SUPFAM" id="SSF63712">
    <property type="entry name" value="Nicotinic receptor ligand binding domain-like"/>
    <property type="match status" value="1"/>
</dbReference>
<evidence type="ECO:0000256" key="6">
    <source>
        <dbReference type="SAM" id="SignalP"/>
    </source>
</evidence>
<evidence type="ECO:0000256" key="5">
    <source>
        <dbReference type="SAM" id="Phobius"/>
    </source>
</evidence>
<dbReference type="SUPFAM" id="SSF90112">
    <property type="entry name" value="Neurotransmitter-gated ion-channel transmembrane pore"/>
    <property type="match status" value="1"/>
</dbReference>
<evidence type="ECO:0000256" key="3">
    <source>
        <dbReference type="ARBA" id="ARBA00022989"/>
    </source>
</evidence>
<dbReference type="PANTHER" id="PTHR18945">
    <property type="entry name" value="NEUROTRANSMITTER GATED ION CHANNEL"/>
    <property type="match status" value="1"/>
</dbReference>
<reference evidence="8" key="1">
    <citation type="submission" date="2022-03" db="EMBL/GenBank/DDBJ databases">
        <authorList>
            <person name="Martin H S."/>
        </authorList>
    </citation>
    <scope>NUCLEOTIDE SEQUENCE</scope>
</reference>
<dbReference type="CDD" id="cd18989">
    <property type="entry name" value="LGIC_ECD_cation"/>
    <property type="match status" value="1"/>
</dbReference>
<accession>A0ABN8IKU8</accession>
<dbReference type="Pfam" id="PF02931">
    <property type="entry name" value="Neur_chan_LBD"/>
    <property type="match status" value="1"/>
</dbReference>
<keyword evidence="2 5" id="KW-0812">Transmembrane</keyword>
<keyword evidence="4 5" id="KW-0472">Membrane</keyword>
<protein>
    <recommendedName>
        <fullName evidence="7">Neurotransmitter-gated ion-channel ligand-binding domain-containing protein</fullName>
    </recommendedName>
</protein>
<dbReference type="InterPro" id="IPR036719">
    <property type="entry name" value="Neuro-gated_channel_TM_sf"/>
</dbReference>
<dbReference type="Gene3D" id="2.70.170.10">
    <property type="entry name" value="Neurotransmitter-gated ion-channel ligand-binding domain"/>
    <property type="match status" value="1"/>
</dbReference>
<dbReference type="EMBL" id="OW152839">
    <property type="protein sequence ID" value="CAH2060936.1"/>
    <property type="molecule type" value="Genomic_DNA"/>
</dbReference>
<dbReference type="Gene3D" id="1.20.58.390">
    <property type="entry name" value="Neurotransmitter-gated ion-channel transmembrane domain"/>
    <property type="match status" value="1"/>
</dbReference>
<keyword evidence="9" id="KW-1185">Reference proteome</keyword>
<feature type="domain" description="Neurotransmitter-gated ion-channel ligand-binding" evidence="7">
    <location>
        <begin position="34"/>
        <end position="187"/>
    </location>
</feature>
<keyword evidence="3 5" id="KW-1133">Transmembrane helix</keyword>
<organism evidence="8 9">
    <name type="scientific">Iphiclides podalirius</name>
    <name type="common">scarce swallowtail</name>
    <dbReference type="NCBI Taxonomy" id="110791"/>
    <lineage>
        <taxon>Eukaryota</taxon>
        <taxon>Metazoa</taxon>
        <taxon>Ecdysozoa</taxon>
        <taxon>Arthropoda</taxon>
        <taxon>Hexapoda</taxon>
        <taxon>Insecta</taxon>
        <taxon>Pterygota</taxon>
        <taxon>Neoptera</taxon>
        <taxon>Endopterygota</taxon>
        <taxon>Lepidoptera</taxon>
        <taxon>Glossata</taxon>
        <taxon>Ditrysia</taxon>
        <taxon>Papilionoidea</taxon>
        <taxon>Papilionidae</taxon>
        <taxon>Papilioninae</taxon>
        <taxon>Iphiclides</taxon>
    </lineage>
</organism>
<comment type="subcellular location">
    <subcellularLocation>
        <location evidence="1">Membrane</location>
        <topology evidence="1">Multi-pass membrane protein</topology>
    </subcellularLocation>
</comment>
<proteinExistence type="predicted"/>
<feature type="signal peptide" evidence="6">
    <location>
        <begin position="1"/>
        <end position="18"/>
    </location>
</feature>
<feature type="transmembrane region" description="Helical" evidence="5">
    <location>
        <begin position="232"/>
        <end position="254"/>
    </location>
</feature>
<evidence type="ECO:0000313" key="9">
    <source>
        <dbReference type="Proteomes" id="UP000837857"/>
    </source>
</evidence>
<dbReference type="InterPro" id="IPR006201">
    <property type="entry name" value="Neur_channel"/>
</dbReference>
<evidence type="ECO:0000313" key="8">
    <source>
        <dbReference type="EMBL" id="CAH2060936.1"/>
    </source>
</evidence>
<keyword evidence="6" id="KW-0732">Signal</keyword>
<dbReference type="InterPro" id="IPR006202">
    <property type="entry name" value="Neur_chan_lig-bd"/>
</dbReference>
<evidence type="ECO:0000256" key="2">
    <source>
        <dbReference type="ARBA" id="ARBA00022692"/>
    </source>
</evidence>
<gene>
    <name evidence="8" type="ORF">IPOD504_LOCUS11242</name>
</gene>
<feature type="transmembrane region" description="Helical" evidence="5">
    <location>
        <begin position="261"/>
        <end position="280"/>
    </location>
</feature>
<feature type="chain" id="PRO_5046889089" description="Neurotransmitter-gated ion-channel ligand-binding domain-containing protein" evidence="6">
    <location>
        <begin position="19"/>
        <end position="371"/>
    </location>
</feature>
<dbReference type="InterPro" id="IPR038050">
    <property type="entry name" value="Neuro_actylchol_rec"/>
</dbReference>
<name>A0ABN8IKU8_9NEOP</name>
<dbReference type="InterPro" id="IPR036734">
    <property type="entry name" value="Neur_chan_lig-bd_sf"/>
</dbReference>
<dbReference type="Proteomes" id="UP000837857">
    <property type="component" value="Chromosome 27"/>
</dbReference>
<evidence type="ECO:0000256" key="1">
    <source>
        <dbReference type="ARBA" id="ARBA00004141"/>
    </source>
</evidence>
<evidence type="ECO:0000259" key="7">
    <source>
        <dbReference type="Pfam" id="PF02931"/>
    </source>
</evidence>
<sequence>MNVIRCALSIFLIHSCQTKDCVIDNRAPKTAWETQLRKDLIGCSDRHEPPDVNNTQVALKFILKSFYFGSKEENFYINTWLRLSWNDPRLVWDPAKYDGIAEVLLPSMLIWTPILRLYSASRLAGFEDIELYVSQCRISNAGRVECIPRVLHHSVCSTRLKDWPYDTQNCTFEFGTRSKKDRVTFTFNSSRTVLLGAEYGPGWNIIEHTKREDPNASRFYLNFMLERQGEGLAAIIVVPPLVLTLLTLMCMALNFDDGTRLGLLCFSLLNQFFFLQEISSDIPNSGADTPTVLLYLRTSIILTLIAIGITFLLRYLRRKCSPPSNIILMTTEKIIDSYGKYLVWPKWEANLKYHPLQGMGPKGYIVFQMNA</sequence>